<evidence type="ECO:0000313" key="3">
    <source>
        <dbReference type="Proteomes" id="UP000230423"/>
    </source>
</evidence>
<feature type="region of interest" description="Disordered" evidence="1">
    <location>
        <begin position="1"/>
        <end position="28"/>
    </location>
</feature>
<dbReference type="EMBL" id="KZ349992">
    <property type="protein sequence ID" value="PIO64338.1"/>
    <property type="molecule type" value="Genomic_DNA"/>
</dbReference>
<dbReference type="AlphaFoldDB" id="A0A2G9U2G8"/>
<reference evidence="2 3" key="1">
    <citation type="submission" date="2015-09" db="EMBL/GenBank/DDBJ databases">
        <title>Draft genome of the parasitic nematode Teladorsagia circumcincta isolate WARC Sus (inbred).</title>
        <authorList>
            <person name="Mitreva M."/>
        </authorList>
    </citation>
    <scope>NUCLEOTIDE SEQUENCE [LARGE SCALE GENOMIC DNA]</scope>
    <source>
        <strain evidence="2 3">S</strain>
    </source>
</reference>
<proteinExistence type="predicted"/>
<dbReference type="OrthoDB" id="5824604at2759"/>
<name>A0A2G9U2G8_TELCI</name>
<sequence>MEKHLIDERHTLFEQDNTPVKHQSSAHVKSDGTLVIDSFQISDIGLYSSPDHKPIEHKSPDGTTSSVLPGHIDLVLKE</sequence>
<feature type="region of interest" description="Disordered" evidence="1">
    <location>
        <begin position="49"/>
        <end position="72"/>
    </location>
</feature>
<evidence type="ECO:0000256" key="1">
    <source>
        <dbReference type="SAM" id="MobiDB-lite"/>
    </source>
</evidence>
<dbReference type="Proteomes" id="UP000230423">
    <property type="component" value="Unassembled WGS sequence"/>
</dbReference>
<accession>A0A2G9U2G8</accession>
<gene>
    <name evidence="2" type="ORF">TELCIR_14039</name>
</gene>
<feature type="compositionally biased region" description="Basic and acidic residues" evidence="1">
    <location>
        <begin position="1"/>
        <end position="13"/>
    </location>
</feature>
<feature type="compositionally biased region" description="Polar residues" evidence="1">
    <location>
        <begin position="14"/>
        <end position="27"/>
    </location>
</feature>
<protein>
    <submittedName>
        <fullName evidence="2">Uncharacterized protein</fullName>
    </submittedName>
</protein>
<organism evidence="2 3">
    <name type="scientific">Teladorsagia circumcincta</name>
    <name type="common">Brown stomach worm</name>
    <name type="synonym">Ostertagia circumcincta</name>
    <dbReference type="NCBI Taxonomy" id="45464"/>
    <lineage>
        <taxon>Eukaryota</taxon>
        <taxon>Metazoa</taxon>
        <taxon>Ecdysozoa</taxon>
        <taxon>Nematoda</taxon>
        <taxon>Chromadorea</taxon>
        <taxon>Rhabditida</taxon>
        <taxon>Rhabditina</taxon>
        <taxon>Rhabditomorpha</taxon>
        <taxon>Strongyloidea</taxon>
        <taxon>Trichostrongylidae</taxon>
        <taxon>Teladorsagia</taxon>
    </lineage>
</organism>
<evidence type="ECO:0000313" key="2">
    <source>
        <dbReference type="EMBL" id="PIO64338.1"/>
    </source>
</evidence>
<keyword evidence="3" id="KW-1185">Reference proteome</keyword>
<feature type="compositionally biased region" description="Basic and acidic residues" evidence="1">
    <location>
        <begin position="50"/>
        <end position="60"/>
    </location>
</feature>